<organism evidence="2 4">
    <name type="scientific">Prunus armeniaca</name>
    <name type="common">Apricot</name>
    <name type="synonym">Armeniaca vulgaris</name>
    <dbReference type="NCBI Taxonomy" id="36596"/>
    <lineage>
        <taxon>Eukaryota</taxon>
        <taxon>Viridiplantae</taxon>
        <taxon>Streptophyta</taxon>
        <taxon>Embryophyta</taxon>
        <taxon>Tracheophyta</taxon>
        <taxon>Spermatophyta</taxon>
        <taxon>Magnoliopsida</taxon>
        <taxon>eudicotyledons</taxon>
        <taxon>Gunneridae</taxon>
        <taxon>Pentapetalae</taxon>
        <taxon>rosids</taxon>
        <taxon>fabids</taxon>
        <taxon>Rosales</taxon>
        <taxon>Rosaceae</taxon>
        <taxon>Amygdaloideae</taxon>
        <taxon>Amygdaleae</taxon>
        <taxon>Prunus</taxon>
    </lineage>
</organism>
<dbReference type="EMBL" id="CAEKKB010000006">
    <property type="protein sequence ID" value="CAB4315900.1"/>
    <property type="molecule type" value="Genomic_DNA"/>
</dbReference>
<feature type="chain" id="PRO_5036181816" evidence="1">
    <location>
        <begin position="23"/>
        <end position="100"/>
    </location>
</feature>
<reference evidence="2 4" key="2">
    <citation type="submission" date="2020-05" db="EMBL/GenBank/DDBJ databases">
        <authorList>
            <person name="Campoy J."/>
            <person name="Schneeberger K."/>
            <person name="Spophaly S."/>
        </authorList>
    </citation>
    <scope>NUCLEOTIDE SEQUENCE [LARGE SCALE GENOMIC DNA]</scope>
    <source>
        <strain evidence="2">PruArmRojPasFocal</strain>
    </source>
</reference>
<dbReference type="EMBL" id="CAEKDK010000006">
    <property type="protein sequence ID" value="CAB4285641.1"/>
    <property type="molecule type" value="Genomic_DNA"/>
</dbReference>
<dbReference type="OrthoDB" id="1750586at2759"/>
<keyword evidence="1" id="KW-0732">Signal</keyword>
<proteinExistence type="predicted"/>
<dbReference type="Proteomes" id="UP000507245">
    <property type="component" value="Unassembled WGS sequence"/>
</dbReference>
<feature type="signal peptide" evidence="1">
    <location>
        <begin position="1"/>
        <end position="22"/>
    </location>
</feature>
<sequence>MFTALLILAVTYCGHNVYRVNAATSRLIPSSIPKSPQRLPCAVQECQCIPTSCSPRNLCSYDYEYEDDSVTEGVLAKETNLEIHLRGGYFIEKRCVWLWT</sequence>
<dbReference type="AlphaFoldDB" id="A0A6J5VBQ9"/>
<name>A0A6J5VBQ9_PRUAR</name>
<evidence type="ECO:0000256" key="1">
    <source>
        <dbReference type="SAM" id="SignalP"/>
    </source>
</evidence>
<evidence type="ECO:0000313" key="3">
    <source>
        <dbReference type="EMBL" id="CAB4315900.1"/>
    </source>
</evidence>
<evidence type="ECO:0000313" key="2">
    <source>
        <dbReference type="EMBL" id="CAB4285641.1"/>
    </source>
</evidence>
<gene>
    <name evidence="2" type="ORF">CURHAP_LOCUS41489</name>
    <name evidence="3" type="ORF">ORAREDHAP_LOCUS40735</name>
</gene>
<dbReference type="Proteomes" id="UP000507222">
    <property type="component" value="Unassembled WGS sequence"/>
</dbReference>
<evidence type="ECO:0000313" key="5">
    <source>
        <dbReference type="Proteomes" id="UP000507245"/>
    </source>
</evidence>
<protein>
    <submittedName>
        <fullName evidence="2">Uncharacterized protein</fullName>
    </submittedName>
</protein>
<keyword evidence="5" id="KW-1185">Reference proteome</keyword>
<reference evidence="5" key="1">
    <citation type="journal article" date="2020" name="Genome Biol.">
        <title>Gamete binning: chromosome-level and haplotype-resolved genome assembly enabled by high-throughput single-cell sequencing of gamete genomes.</title>
        <authorList>
            <person name="Campoy J.A."/>
            <person name="Sun H."/>
            <person name="Goel M."/>
            <person name="Jiao W.-B."/>
            <person name="Folz-Donahue K."/>
            <person name="Wang N."/>
            <person name="Rubio M."/>
            <person name="Liu C."/>
            <person name="Kukat C."/>
            <person name="Ruiz D."/>
            <person name="Huettel B."/>
            <person name="Schneeberger K."/>
        </authorList>
    </citation>
    <scope>NUCLEOTIDE SEQUENCE [LARGE SCALE GENOMIC DNA]</scope>
    <source>
        <strain evidence="5">cv. Rojo Pasion</strain>
    </source>
</reference>
<accession>A0A6J5VBQ9</accession>
<evidence type="ECO:0000313" key="4">
    <source>
        <dbReference type="Proteomes" id="UP000507222"/>
    </source>
</evidence>